<dbReference type="AlphaFoldDB" id="A0A6G0ZQ01"/>
<protein>
    <submittedName>
        <fullName evidence="1">Uncharacterized protein</fullName>
    </submittedName>
</protein>
<comment type="caution">
    <text evidence="1">The sequence shown here is derived from an EMBL/GenBank/DDBJ whole genome shotgun (WGS) entry which is preliminary data.</text>
</comment>
<dbReference type="OrthoDB" id="6620931at2759"/>
<dbReference type="EMBL" id="VUJU01000067">
    <property type="protein sequence ID" value="KAF0773380.1"/>
    <property type="molecule type" value="Genomic_DNA"/>
</dbReference>
<gene>
    <name evidence="1" type="ORF">FWK35_00006627</name>
</gene>
<evidence type="ECO:0000313" key="2">
    <source>
        <dbReference type="Proteomes" id="UP000478052"/>
    </source>
</evidence>
<sequence>MFLFLKRYLNSIKYLGLYYDDKLKWCIRVNYLTKVIRKFFYIFKDVRYICYIQLKRIGILYIIICTVNINVWN</sequence>
<dbReference type="Proteomes" id="UP000478052">
    <property type="component" value="Unassembled WGS sequence"/>
</dbReference>
<accession>A0A6G0ZQ01</accession>
<evidence type="ECO:0000313" key="1">
    <source>
        <dbReference type="EMBL" id="KAF0773380.1"/>
    </source>
</evidence>
<name>A0A6G0ZQ01_APHCR</name>
<reference evidence="1 2" key="1">
    <citation type="submission" date="2019-08" db="EMBL/GenBank/DDBJ databases">
        <title>Whole genome of Aphis craccivora.</title>
        <authorList>
            <person name="Voronova N.V."/>
            <person name="Shulinski R.S."/>
            <person name="Bandarenka Y.V."/>
            <person name="Zhorov D.G."/>
            <person name="Warner D."/>
        </authorList>
    </citation>
    <scope>NUCLEOTIDE SEQUENCE [LARGE SCALE GENOMIC DNA]</scope>
    <source>
        <strain evidence="1">180601</strain>
        <tissue evidence="1">Whole Body</tissue>
    </source>
</reference>
<keyword evidence="2" id="KW-1185">Reference proteome</keyword>
<proteinExistence type="predicted"/>
<organism evidence="1 2">
    <name type="scientific">Aphis craccivora</name>
    <name type="common">Cowpea aphid</name>
    <dbReference type="NCBI Taxonomy" id="307492"/>
    <lineage>
        <taxon>Eukaryota</taxon>
        <taxon>Metazoa</taxon>
        <taxon>Ecdysozoa</taxon>
        <taxon>Arthropoda</taxon>
        <taxon>Hexapoda</taxon>
        <taxon>Insecta</taxon>
        <taxon>Pterygota</taxon>
        <taxon>Neoptera</taxon>
        <taxon>Paraneoptera</taxon>
        <taxon>Hemiptera</taxon>
        <taxon>Sternorrhyncha</taxon>
        <taxon>Aphidomorpha</taxon>
        <taxon>Aphidoidea</taxon>
        <taxon>Aphididae</taxon>
        <taxon>Aphidini</taxon>
        <taxon>Aphis</taxon>
        <taxon>Aphis</taxon>
    </lineage>
</organism>